<dbReference type="STRING" id="1548.CSCA_1569"/>
<dbReference type="GO" id="GO:0006355">
    <property type="term" value="P:regulation of DNA-templated transcription"/>
    <property type="evidence" value="ECO:0007669"/>
    <property type="project" value="InterPro"/>
</dbReference>
<dbReference type="GO" id="GO:0000976">
    <property type="term" value="F:transcription cis-regulatory region binding"/>
    <property type="evidence" value="ECO:0007669"/>
    <property type="project" value="TreeGrafter"/>
</dbReference>
<dbReference type="Gene3D" id="6.10.250.690">
    <property type="match status" value="1"/>
</dbReference>
<dbReference type="InterPro" id="IPR016032">
    <property type="entry name" value="Sig_transdc_resp-reg_C-effctor"/>
</dbReference>
<dbReference type="SMART" id="SM00448">
    <property type="entry name" value="REC"/>
    <property type="match status" value="1"/>
</dbReference>
<dbReference type="KEGG" id="csq:CSCA_1569"/>
<keyword evidence="2 8" id="KW-0597">Phosphoprotein</keyword>
<keyword evidence="13" id="KW-1185">Reference proteome</keyword>
<evidence type="ECO:0000256" key="1">
    <source>
        <dbReference type="ARBA" id="ARBA00018672"/>
    </source>
</evidence>
<dbReference type="InterPro" id="IPR011006">
    <property type="entry name" value="CheY-like_superfamily"/>
</dbReference>
<dbReference type="Pfam" id="PF00072">
    <property type="entry name" value="Response_reg"/>
    <property type="match status" value="1"/>
</dbReference>
<protein>
    <recommendedName>
        <fullName evidence="1">Stage 0 sporulation protein A homolog</fullName>
    </recommendedName>
</protein>
<evidence type="ECO:0000256" key="7">
    <source>
        <dbReference type="ARBA" id="ARBA00024867"/>
    </source>
</evidence>
<dbReference type="SMART" id="SM00862">
    <property type="entry name" value="Trans_reg_C"/>
    <property type="match status" value="1"/>
</dbReference>
<evidence type="ECO:0000256" key="6">
    <source>
        <dbReference type="ARBA" id="ARBA00023163"/>
    </source>
</evidence>
<dbReference type="InterPro" id="IPR001789">
    <property type="entry name" value="Sig_transdc_resp-reg_receiver"/>
</dbReference>
<evidence type="ECO:0000259" key="11">
    <source>
        <dbReference type="PROSITE" id="PS51755"/>
    </source>
</evidence>
<dbReference type="Proteomes" id="UP000033115">
    <property type="component" value="Chromosome"/>
</dbReference>
<dbReference type="InterPro" id="IPR036388">
    <property type="entry name" value="WH-like_DNA-bd_sf"/>
</dbReference>
<dbReference type="Pfam" id="PF00486">
    <property type="entry name" value="Trans_reg_C"/>
    <property type="match status" value="1"/>
</dbReference>
<dbReference type="SUPFAM" id="SSF46894">
    <property type="entry name" value="C-terminal effector domain of the bipartite response regulators"/>
    <property type="match status" value="1"/>
</dbReference>
<dbReference type="PROSITE" id="PS50110">
    <property type="entry name" value="RESPONSE_REGULATORY"/>
    <property type="match status" value="1"/>
</dbReference>
<reference evidence="12 13" key="1">
    <citation type="journal article" date="2015" name="J. Biotechnol.">
        <title>Complete genome sequence of a malodorant-producing acetogen, Clostridium scatologenes ATCC 25775(T).</title>
        <authorList>
            <person name="Zhu Z."/>
            <person name="Guo T."/>
            <person name="Zheng H."/>
            <person name="Song T."/>
            <person name="Ouyang P."/>
            <person name="Xie J."/>
        </authorList>
    </citation>
    <scope>NUCLEOTIDE SEQUENCE [LARGE SCALE GENOMIC DNA]</scope>
    <source>
        <strain evidence="12 13">ATCC 25775</strain>
    </source>
</reference>
<feature type="domain" description="OmpR/PhoB-type" evidence="11">
    <location>
        <begin position="128"/>
        <end position="227"/>
    </location>
</feature>
<dbReference type="InterPro" id="IPR001867">
    <property type="entry name" value="OmpR/PhoB-type_DNA-bd"/>
</dbReference>
<dbReference type="GO" id="GO:0032993">
    <property type="term" value="C:protein-DNA complex"/>
    <property type="evidence" value="ECO:0007669"/>
    <property type="project" value="TreeGrafter"/>
</dbReference>
<evidence type="ECO:0000313" key="13">
    <source>
        <dbReference type="Proteomes" id="UP000033115"/>
    </source>
</evidence>
<sequence length="227" mass="26071">MKEKILIVDDEEDIISFLKDSLQEDDYEVFVACSGTEAVQKARLNPDLILLDVMMPGKNGYEVCREIRDIVNCPIIFLTAKSEEEDLITGLGVGGDDYISKPFSLRQLRARISAHLRRDQRSFNSENRVNLYFGNLNIDLKGRTVFCMGEAIPLTKKEFGVMELLAVNCGQVFSKEQIYEKIWGYDADGDSATVAEHIKKIRYKLKKYDEDREYISTVWGVGYKWEK</sequence>
<dbReference type="AlphaFoldDB" id="A0A0E3M8G1"/>
<keyword evidence="6" id="KW-0804">Transcription</keyword>
<dbReference type="Gene3D" id="1.10.10.10">
    <property type="entry name" value="Winged helix-like DNA-binding domain superfamily/Winged helix DNA-binding domain"/>
    <property type="match status" value="1"/>
</dbReference>
<dbReference type="FunFam" id="3.40.50.2300:FF:000001">
    <property type="entry name" value="DNA-binding response regulator PhoB"/>
    <property type="match status" value="1"/>
</dbReference>
<proteinExistence type="predicted"/>
<dbReference type="HOGENOM" id="CLU_000445_30_3_9"/>
<dbReference type="PANTHER" id="PTHR48111:SF2">
    <property type="entry name" value="RESPONSE REGULATOR SAER"/>
    <property type="match status" value="1"/>
</dbReference>
<feature type="domain" description="Response regulatory" evidence="10">
    <location>
        <begin position="4"/>
        <end position="116"/>
    </location>
</feature>
<keyword evidence="5 9" id="KW-0238">DNA-binding</keyword>
<evidence type="ECO:0000259" key="10">
    <source>
        <dbReference type="PROSITE" id="PS50110"/>
    </source>
</evidence>
<evidence type="ECO:0000256" key="2">
    <source>
        <dbReference type="ARBA" id="ARBA00022553"/>
    </source>
</evidence>
<dbReference type="EMBL" id="CP009933">
    <property type="protein sequence ID" value="AKA68694.1"/>
    <property type="molecule type" value="Genomic_DNA"/>
</dbReference>
<comment type="function">
    <text evidence="7">May play the central regulatory role in sporulation. It may be an element of the effector pathway responsible for the activation of sporulation genes in response to nutritional stress. Spo0A may act in concert with spo0H (a sigma factor) to control the expression of some genes that are critical to the sporulation process.</text>
</comment>
<gene>
    <name evidence="12" type="ORF">CSCA_1569</name>
</gene>
<accession>A0A0E3M8G1</accession>
<organism evidence="12 13">
    <name type="scientific">Clostridium scatologenes</name>
    <dbReference type="NCBI Taxonomy" id="1548"/>
    <lineage>
        <taxon>Bacteria</taxon>
        <taxon>Bacillati</taxon>
        <taxon>Bacillota</taxon>
        <taxon>Clostridia</taxon>
        <taxon>Eubacteriales</taxon>
        <taxon>Clostridiaceae</taxon>
        <taxon>Clostridium</taxon>
    </lineage>
</organism>
<evidence type="ECO:0000313" key="12">
    <source>
        <dbReference type="EMBL" id="AKA68694.1"/>
    </source>
</evidence>
<dbReference type="RefSeq" id="WP_029159349.1">
    <property type="nucleotide sequence ID" value="NZ_CP009933.1"/>
</dbReference>
<dbReference type="GO" id="GO:0005829">
    <property type="term" value="C:cytosol"/>
    <property type="evidence" value="ECO:0007669"/>
    <property type="project" value="TreeGrafter"/>
</dbReference>
<evidence type="ECO:0000256" key="3">
    <source>
        <dbReference type="ARBA" id="ARBA00023012"/>
    </source>
</evidence>
<evidence type="ECO:0000256" key="9">
    <source>
        <dbReference type="PROSITE-ProRule" id="PRU01091"/>
    </source>
</evidence>
<dbReference type="Gene3D" id="3.40.50.2300">
    <property type="match status" value="1"/>
</dbReference>
<evidence type="ECO:0000256" key="4">
    <source>
        <dbReference type="ARBA" id="ARBA00023015"/>
    </source>
</evidence>
<keyword evidence="3" id="KW-0902">Two-component regulatory system</keyword>
<dbReference type="SUPFAM" id="SSF52172">
    <property type="entry name" value="CheY-like"/>
    <property type="match status" value="1"/>
</dbReference>
<dbReference type="CDD" id="cd00383">
    <property type="entry name" value="trans_reg_C"/>
    <property type="match status" value="1"/>
</dbReference>
<name>A0A0E3M8G1_CLOSL</name>
<evidence type="ECO:0000256" key="5">
    <source>
        <dbReference type="ARBA" id="ARBA00023125"/>
    </source>
</evidence>
<dbReference type="CDD" id="cd17574">
    <property type="entry name" value="REC_OmpR"/>
    <property type="match status" value="1"/>
</dbReference>
<keyword evidence="4" id="KW-0805">Transcription regulation</keyword>
<dbReference type="PANTHER" id="PTHR48111">
    <property type="entry name" value="REGULATOR OF RPOS"/>
    <property type="match status" value="1"/>
</dbReference>
<evidence type="ECO:0000256" key="8">
    <source>
        <dbReference type="PROSITE-ProRule" id="PRU00169"/>
    </source>
</evidence>
<dbReference type="PROSITE" id="PS51755">
    <property type="entry name" value="OMPR_PHOB"/>
    <property type="match status" value="1"/>
</dbReference>
<feature type="DNA-binding region" description="OmpR/PhoB-type" evidence="9">
    <location>
        <begin position="128"/>
        <end position="227"/>
    </location>
</feature>
<dbReference type="GO" id="GO:0000156">
    <property type="term" value="F:phosphorelay response regulator activity"/>
    <property type="evidence" value="ECO:0007669"/>
    <property type="project" value="TreeGrafter"/>
</dbReference>
<feature type="modified residue" description="4-aspartylphosphate" evidence="8">
    <location>
        <position position="52"/>
    </location>
</feature>
<dbReference type="InterPro" id="IPR039420">
    <property type="entry name" value="WalR-like"/>
</dbReference>
<dbReference type="FunFam" id="1.10.10.10:FF:000018">
    <property type="entry name" value="DNA-binding response regulator ResD"/>
    <property type="match status" value="1"/>
</dbReference>